<comment type="caution">
    <text evidence="5">The sequence shown here is derived from an EMBL/GenBank/DDBJ whole genome shotgun (WGS) entry which is preliminary data.</text>
</comment>
<feature type="domain" description="Nudix hydrolase" evidence="4">
    <location>
        <begin position="27"/>
        <end position="155"/>
    </location>
</feature>
<organism evidence="5 6">
    <name type="scientific">Candidatus Xenolissoclinum pacificiensis L6</name>
    <dbReference type="NCBI Taxonomy" id="1401685"/>
    <lineage>
        <taxon>Bacteria</taxon>
        <taxon>Pseudomonadati</taxon>
        <taxon>Pseudomonadota</taxon>
        <taxon>Alphaproteobacteria</taxon>
        <taxon>Rickettsiales</taxon>
        <taxon>Anaplasmataceae</taxon>
        <taxon>Candidatus Xenolissoclinum</taxon>
    </lineage>
</organism>
<dbReference type="SUPFAM" id="SSF55811">
    <property type="entry name" value="Nudix"/>
    <property type="match status" value="1"/>
</dbReference>
<keyword evidence="2 5" id="KW-0378">Hydrolase</keyword>
<dbReference type="EMBL" id="AXCJ01000008">
    <property type="protein sequence ID" value="ETO91145.1"/>
    <property type="molecule type" value="Genomic_DNA"/>
</dbReference>
<accession>W2UZ48</accession>
<dbReference type="STRING" id="1401685.P857_632"/>
<dbReference type="PROSITE" id="PS00893">
    <property type="entry name" value="NUDIX_BOX"/>
    <property type="match status" value="1"/>
</dbReference>
<protein>
    <submittedName>
        <fullName evidence="5">Hydrolase</fullName>
    </submittedName>
</protein>
<dbReference type="PROSITE" id="PS51462">
    <property type="entry name" value="NUDIX"/>
    <property type="match status" value="1"/>
</dbReference>
<evidence type="ECO:0000256" key="2">
    <source>
        <dbReference type="ARBA" id="ARBA00022801"/>
    </source>
</evidence>
<dbReference type="PANTHER" id="PTHR43736">
    <property type="entry name" value="ADP-RIBOSE PYROPHOSPHATASE"/>
    <property type="match status" value="1"/>
</dbReference>
<keyword evidence="3" id="KW-0472">Membrane</keyword>
<dbReference type="AlphaFoldDB" id="W2UZ48"/>
<evidence type="ECO:0000313" key="6">
    <source>
        <dbReference type="Proteomes" id="UP000018951"/>
    </source>
</evidence>
<keyword evidence="3" id="KW-1133">Transmembrane helix</keyword>
<proteinExistence type="predicted"/>
<evidence type="ECO:0000259" key="4">
    <source>
        <dbReference type="PROSITE" id="PS51462"/>
    </source>
</evidence>
<evidence type="ECO:0000256" key="1">
    <source>
        <dbReference type="ARBA" id="ARBA00001946"/>
    </source>
</evidence>
<dbReference type="GO" id="GO:0016787">
    <property type="term" value="F:hydrolase activity"/>
    <property type="evidence" value="ECO:0007669"/>
    <property type="project" value="UniProtKB-KW"/>
</dbReference>
<comment type="cofactor">
    <cofactor evidence="1">
        <name>Mg(2+)</name>
        <dbReference type="ChEBI" id="CHEBI:18420"/>
    </cofactor>
</comment>
<sequence length="180" mass="20795">MLKNIVIFMTIIVATWIGHKYTVYMYTQRPVMTVAGLVYVIPEKRFVLIERNKPPTGLAMFGGHVEAKESPEEALNREAMEELHIQLLDIQLIELHGRYGRDPRQHSIEGTYFATTYDIPYPGSDAKIVKMYTFEELENVLEQDIKFAFDHMVILQSLVNDIHACGLINCSWKSDFLTLR</sequence>
<gene>
    <name evidence="5" type="ORF">P857_632</name>
</gene>
<dbReference type="Gene3D" id="3.90.79.10">
    <property type="entry name" value="Nucleoside Triphosphate Pyrophosphohydrolase"/>
    <property type="match status" value="1"/>
</dbReference>
<dbReference type="InterPro" id="IPR020084">
    <property type="entry name" value="NUDIX_hydrolase_CS"/>
</dbReference>
<name>W2UZ48_9RICK</name>
<dbReference type="InterPro" id="IPR015797">
    <property type="entry name" value="NUDIX_hydrolase-like_dom_sf"/>
</dbReference>
<dbReference type="Proteomes" id="UP000018951">
    <property type="component" value="Unassembled WGS sequence"/>
</dbReference>
<keyword evidence="3" id="KW-0812">Transmembrane</keyword>
<dbReference type="PANTHER" id="PTHR43736:SF1">
    <property type="entry name" value="DIHYDRONEOPTERIN TRIPHOSPHATE DIPHOSPHATASE"/>
    <property type="match status" value="1"/>
</dbReference>
<dbReference type="InterPro" id="IPR000086">
    <property type="entry name" value="NUDIX_hydrolase_dom"/>
</dbReference>
<keyword evidence="6" id="KW-1185">Reference proteome</keyword>
<dbReference type="Pfam" id="PF00293">
    <property type="entry name" value="NUDIX"/>
    <property type="match status" value="1"/>
</dbReference>
<evidence type="ECO:0000256" key="3">
    <source>
        <dbReference type="SAM" id="Phobius"/>
    </source>
</evidence>
<reference evidence="5 6" key="1">
    <citation type="journal article" date="2013" name="PLoS ONE">
        <title>Bacterial endosymbiosis in a chordate host: long-term co-evolution and conservation of secondary metabolism.</title>
        <authorList>
            <person name="Kwan J.C."/>
            <person name="Schmidt E.W."/>
        </authorList>
    </citation>
    <scope>NUCLEOTIDE SEQUENCE [LARGE SCALE GENOMIC DNA]</scope>
    <source>
        <strain evidence="6">L6</strain>
    </source>
</reference>
<feature type="transmembrane region" description="Helical" evidence="3">
    <location>
        <begin position="6"/>
        <end position="23"/>
    </location>
</feature>
<evidence type="ECO:0000313" key="5">
    <source>
        <dbReference type="EMBL" id="ETO91145.1"/>
    </source>
</evidence>